<proteinExistence type="inferred from homology"/>
<dbReference type="VEuPathDB" id="FungiDB:ATEG_07513"/>
<evidence type="ECO:0000256" key="1">
    <source>
        <dbReference type="ARBA" id="ARBA00038476"/>
    </source>
</evidence>
<dbReference type="SUPFAM" id="SSF54637">
    <property type="entry name" value="Thioesterase/thiol ester dehydrase-isomerase"/>
    <property type="match status" value="1"/>
</dbReference>
<evidence type="ECO:0000313" key="2">
    <source>
        <dbReference type="EMBL" id="GFF20195.1"/>
    </source>
</evidence>
<dbReference type="EMBL" id="BLJY01000011">
    <property type="protein sequence ID" value="GFF20195.1"/>
    <property type="molecule type" value="Genomic_DNA"/>
</dbReference>
<organism evidence="2 3">
    <name type="scientific">Aspergillus terreus</name>
    <dbReference type="NCBI Taxonomy" id="33178"/>
    <lineage>
        <taxon>Eukaryota</taxon>
        <taxon>Fungi</taxon>
        <taxon>Dikarya</taxon>
        <taxon>Ascomycota</taxon>
        <taxon>Pezizomycotina</taxon>
        <taxon>Eurotiomycetes</taxon>
        <taxon>Eurotiomycetidae</taxon>
        <taxon>Eurotiales</taxon>
        <taxon>Aspergillaceae</taxon>
        <taxon>Aspergillus</taxon>
        <taxon>Aspergillus subgen. Circumdati</taxon>
    </lineage>
</organism>
<evidence type="ECO:0000313" key="3">
    <source>
        <dbReference type="Proteomes" id="UP000452235"/>
    </source>
</evidence>
<accession>A0A5M3YZM7</accession>
<comment type="similarity">
    <text evidence="1">Belongs to the lcsJ thioesterase family.</text>
</comment>
<dbReference type="Proteomes" id="UP000452235">
    <property type="component" value="Unassembled WGS sequence"/>
</dbReference>
<dbReference type="PANTHER" id="PTHR12475:SF4">
    <property type="entry name" value="PROTEIN THEM6"/>
    <property type="match status" value="1"/>
</dbReference>
<protein>
    <submittedName>
        <fullName evidence="2">Thioesterase/thiol ester dehydrase-isomerase</fullName>
    </submittedName>
</protein>
<dbReference type="Pfam" id="PF13279">
    <property type="entry name" value="4HBT_2"/>
    <property type="match status" value="1"/>
</dbReference>
<name>A0A5M3YZM7_ASPTE</name>
<dbReference type="CDD" id="cd00586">
    <property type="entry name" value="4HBT"/>
    <property type="match status" value="1"/>
</dbReference>
<keyword evidence="2" id="KW-0413">Isomerase</keyword>
<dbReference type="OrthoDB" id="265761at2759"/>
<dbReference type="Gene3D" id="3.10.129.10">
    <property type="entry name" value="Hotdog Thioesterase"/>
    <property type="match status" value="1"/>
</dbReference>
<reference evidence="2 3" key="1">
    <citation type="submission" date="2020-01" db="EMBL/GenBank/DDBJ databases">
        <title>Aspergillus terreus IFO 6365 whole genome shotgun sequence.</title>
        <authorList>
            <person name="Kanamasa S."/>
            <person name="Takahashi H."/>
        </authorList>
    </citation>
    <scope>NUCLEOTIDE SEQUENCE [LARGE SCALE GENOMIC DNA]</scope>
    <source>
        <strain evidence="2 3">IFO 6365</strain>
    </source>
</reference>
<dbReference type="InterPro" id="IPR029069">
    <property type="entry name" value="HotDog_dom_sf"/>
</dbReference>
<dbReference type="AlphaFoldDB" id="A0A5M3YZM7"/>
<dbReference type="GO" id="GO:0016853">
    <property type="term" value="F:isomerase activity"/>
    <property type="evidence" value="ECO:0007669"/>
    <property type="project" value="UniProtKB-KW"/>
</dbReference>
<dbReference type="InterPro" id="IPR051490">
    <property type="entry name" value="THEM6_lcsJ_thioesterase"/>
</dbReference>
<dbReference type="PANTHER" id="PTHR12475">
    <property type="match status" value="1"/>
</dbReference>
<keyword evidence="3" id="KW-1185">Reference proteome</keyword>
<gene>
    <name evidence="2" type="ORF">ATEIFO6365_0011045700</name>
</gene>
<comment type="caution">
    <text evidence="2">The sequence shown here is derived from an EMBL/GenBank/DDBJ whole genome shotgun (WGS) entry which is preliminary data.</text>
</comment>
<sequence>MDQIATPILDFLWACLNIILCVLSLKVFPLAWHIRSYYSYFFHYLIDKRPVPECTLSRLTLFQPTVWTSSTPLGEIDIMGHKSNSTYFTDCDAARNYHMCCLFRLGLRSRSKGGMSFINPGNRKGTRDEPFYPALGAVTCTFRKAIQPGQRYDIVTQTLSWDEKWVYLISYFVRRGAFTPVHFSDRPKRKPQNCVREDMELPYSQGKSQDSAVLAISVARIVFKKGRKTIPPAEFLRDCGYLPSADQSPPLQSKEESGSDCDGSKLMDAIEEHRRRGLQMAQSINGLDDGLSLFDVNGKSAYAKF</sequence>